<dbReference type="InterPro" id="IPR011989">
    <property type="entry name" value="ARM-like"/>
</dbReference>
<dbReference type="Gene3D" id="1.25.10.10">
    <property type="entry name" value="Leucine-rich Repeat Variant"/>
    <property type="match status" value="1"/>
</dbReference>
<dbReference type="GeneID" id="63800048"/>
<organism evidence="1 2">
    <name type="scientific">Linderina pennispora</name>
    <dbReference type="NCBI Taxonomy" id="61395"/>
    <lineage>
        <taxon>Eukaryota</taxon>
        <taxon>Fungi</taxon>
        <taxon>Fungi incertae sedis</taxon>
        <taxon>Zoopagomycota</taxon>
        <taxon>Kickxellomycotina</taxon>
        <taxon>Kickxellomycetes</taxon>
        <taxon>Kickxellales</taxon>
        <taxon>Kickxellaceae</taxon>
        <taxon>Linderina</taxon>
    </lineage>
</organism>
<dbReference type="AlphaFoldDB" id="A0A1Y1WAW4"/>
<dbReference type="OrthoDB" id="198977at2759"/>
<sequence>MEFFKRYSAIGGGQQQSASETIQRLADRVETSTLLEDKRAAVLSLKGLSREYKKVRAHAWQPAPTLAVECIKVAKGFA</sequence>
<dbReference type="RefSeq" id="XP_040744256.1">
    <property type="nucleotide sequence ID" value="XM_040883400.1"/>
</dbReference>
<dbReference type="Proteomes" id="UP000193922">
    <property type="component" value="Unassembled WGS sequence"/>
</dbReference>
<reference evidence="1 2" key="1">
    <citation type="submission" date="2016-07" db="EMBL/GenBank/DDBJ databases">
        <title>Pervasive Adenine N6-methylation of Active Genes in Fungi.</title>
        <authorList>
            <consortium name="DOE Joint Genome Institute"/>
            <person name="Mondo S.J."/>
            <person name="Dannebaum R.O."/>
            <person name="Kuo R.C."/>
            <person name="Labutti K."/>
            <person name="Haridas S."/>
            <person name="Kuo A."/>
            <person name="Salamov A."/>
            <person name="Ahrendt S.R."/>
            <person name="Lipzen A."/>
            <person name="Sullivan W."/>
            <person name="Andreopoulos W.B."/>
            <person name="Clum A."/>
            <person name="Lindquist E."/>
            <person name="Daum C."/>
            <person name="Ramamoorthy G.K."/>
            <person name="Gryganskyi A."/>
            <person name="Culley D."/>
            <person name="Magnuson J.K."/>
            <person name="James T.Y."/>
            <person name="O'Malley M.A."/>
            <person name="Stajich J.E."/>
            <person name="Spatafora J.W."/>
            <person name="Visel A."/>
            <person name="Grigoriev I.V."/>
        </authorList>
    </citation>
    <scope>NUCLEOTIDE SEQUENCE [LARGE SCALE GENOMIC DNA]</scope>
    <source>
        <strain evidence="1 2">ATCC 12442</strain>
    </source>
</reference>
<dbReference type="EMBL" id="MCFD01000005">
    <property type="protein sequence ID" value="ORX70677.1"/>
    <property type="molecule type" value="Genomic_DNA"/>
</dbReference>
<accession>A0A1Y1WAW4</accession>
<gene>
    <name evidence="1" type="ORF">DL89DRAFT_138572</name>
</gene>
<comment type="caution">
    <text evidence="1">The sequence shown here is derived from an EMBL/GenBank/DDBJ whole genome shotgun (WGS) entry which is preliminary data.</text>
</comment>
<evidence type="ECO:0000313" key="1">
    <source>
        <dbReference type="EMBL" id="ORX70677.1"/>
    </source>
</evidence>
<protein>
    <submittedName>
        <fullName evidence="1">Uncharacterized protein</fullName>
    </submittedName>
</protein>
<evidence type="ECO:0000313" key="2">
    <source>
        <dbReference type="Proteomes" id="UP000193922"/>
    </source>
</evidence>
<dbReference type="STRING" id="61395.A0A1Y1WAW4"/>
<name>A0A1Y1WAW4_9FUNG</name>
<proteinExistence type="predicted"/>
<keyword evidence="2" id="KW-1185">Reference proteome</keyword>